<dbReference type="Proteomes" id="UP000022910">
    <property type="component" value="Unassembled WGS sequence"/>
</dbReference>
<dbReference type="HOGENOM" id="CLU_028913_2_1_1"/>
<proteinExistence type="predicted"/>
<accession>A0A015KEL0</accession>
<gene>
    <name evidence="1" type="ORF">RirG_201570</name>
</gene>
<sequence>MKANSHFLYRQSDMACSKIFSGNLPELLYEIIQNFRKDLSTLYSCILVNRLWCRLAIPLLWEDPFSVPAHHYRCIATYLCFLNEDNKAKLIEYGISNNVLSSNTLFNYPSFIKNLDTNKIRRSIIYWMRALLDITDDMIGYLVYRSLFEVFIENEGNLHTFEIVISKGKNCKNFNDNIDLILQNPNLTCNIRNLVIFCDAFLSQNIISLLEFLYSNCNSISSMFFNFTKCSINDITLFKNYILQIIISQHNLKQISFELDPILYKTFLSLKNYNCSNTLNTIIFCYIDFTNILGVLQEVFNQLNVLESIHICYCRSLNFDFVQQIIKVIKPLKLKSLFLDEILHIQSLLLLLQKFCECLENFGFGFTYGKYDKQKQQLFEFIMRYCKNIKYFDFGFPNYKDIYLFIKNNQNTINYITIEVNLYEDTIYKGLSLTVLQNLGQVLPSKLEYLCLSLPFIISDLEIFLKNSQNTFIKKLLIKNMGVYNDKKLFINCMKEYIMKPKRVKYLAIFDGLDLFWFKTVVNEFKLHNIIVHEYCDLYITVYDFV</sequence>
<protein>
    <recommendedName>
        <fullName evidence="3">F-box domain-containing protein</fullName>
    </recommendedName>
</protein>
<dbReference type="AlphaFoldDB" id="A0A015KEL0"/>
<evidence type="ECO:0000313" key="1">
    <source>
        <dbReference type="EMBL" id="EXX58041.1"/>
    </source>
</evidence>
<evidence type="ECO:0000313" key="2">
    <source>
        <dbReference type="Proteomes" id="UP000022910"/>
    </source>
</evidence>
<name>A0A015KEL0_RHIIW</name>
<reference evidence="1 2" key="1">
    <citation type="submission" date="2014-02" db="EMBL/GenBank/DDBJ databases">
        <title>Single nucleus genome sequencing reveals high similarity among nuclei of an endomycorrhizal fungus.</title>
        <authorList>
            <person name="Lin K."/>
            <person name="Geurts R."/>
            <person name="Zhang Z."/>
            <person name="Limpens E."/>
            <person name="Saunders D.G."/>
            <person name="Mu D."/>
            <person name="Pang E."/>
            <person name="Cao H."/>
            <person name="Cha H."/>
            <person name="Lin T."/>
            <person name="Zhou Q."/>
            <person name="Shang Y."/>
            <person name="Li Y."/>
            <person name="Ivanov S."/>
            <person name="Sharma T."/>
            <person name="Velzen R.V."/>
            <person name="Ruijter N.D."/>
            <person name="Aanen D.K."/>
            <person name="Win J."/>
            <person name="Kamoun S."/>
            <person name="Bisseling T."/>
            <person name="Huang S."/>
        </authorList>
    </citation>
    <scope>NUCLEOTIDE SEQUENCE [LARGE SCALE GENOMIC DNA]</scope>
    <source>
        <strain evidence="2">DAOM197198w</strain>
    </source>
</reference>
<evidence type="ECO:0008006" key="3">
    <source>
        <dbReference type="Google" id="ProtNLM"/>
    </source>
</evidence>
<dbReference type="EMBL" id="JEMT01027061">
    <property type="protein sequence ID" value="EXX58041.1"/>
    <property type="molecule type" value="Genomic_DNA"/>
</dbReference>
<organism evidence="1 2">
    <name type="scientific">Rhizophagus irregularis (strain DAOM 197198w)</name>
    <name type="common">Glomus intraradices</name>
    <dbReference type="NCBI Taxonomy" id="1432141"/>
    <lineage>
        <taxon>Eukaryota</taxon>
        <taxon>Fungi</taxon>
        <taxon>Fungi incertae sedis</taxon>
        <taxon>Mucoromycota</taxon>
        <taxon>Glomeromycotina</taxon>
        <taxon>Glomeromycetes</taxon>
        <taxon>Glomerales</taxon>
        <taxon>Glomeraceae</taxon>
        <taxon>Rhizophagus</taxon>
    </lineage>
</organism>
<keyword evidence="2" id="KW-1185">Reference proteome</keyword>
<comment type="caution">
    <text evidence="1">The sequence shown here is derived from an EMBL/GenBank/DDBJ whole genome shotgun (WGS) entry which is preliminary data.</text>
</comment>